<evidence type="ECO:0000259" key="1">
    <source>
        <dbReference type="Pfam" id="PF00651"/>
    </source>
</evidence>
<dbReference type="Proteomes" id="UP000887577">
    <property type="component" value="Unplaced"/>
</dbReference>
<dbReference type="Pfam" id="PF00651">
    <property type="entry name" value="BTB"/>
    <property type="match status" value="1"/>
</dbReference>
<dbReference type="InterPro" id="IPR000210">
    <property type="entry name" value="BTB/POZ_dom"/>
</dbReference>
<dbReference type="PANTHER" id="PTHR24413">
    <property type="entry name" value="SPECKLE-TYPE POZ PROTEIN"/>
    <property type="match status" value="1"/>
</dbReference>
<accession>A0A914Y052</accession>
<sequence length="134" mass="15464">MFESGMKEAEENKVIIEDFSFEIVEAAIKLCYHHSLVTNTTLNEKMILLQFFDKYNIQSLKENLESYLISEINESNVCLLTNCSLLSNASKLEEKCTKFLRDCFKSTKPICDVDVLDKNFALNLFKNAFCHLSE</sequence>
<dbReference type="WBParaSite" id="PSU_v2.g12596.t1">
    <property type="protein sequence ID" value="PSU_v2.g12596.t1"/>
    <property type="gene ID" value="PSU_v2.g12596"/>
</dbReference>
<dbReference type="InterPro" id="IPR011333">
    <property type="entry name" value="SKP1/BTB/POZ_sf"/>
</dbReference>
<keyword evidence="2" id="KW-1185">Reference proteome</keyword>
<proteinExistence type="predicted"/>
<dbReference type="SUPFAM" id="SSF54695">
    <property type="entry name" value="POZ domain"/>
    <property type="match status" value="1"/>
</dbReference>
<dbReference type="Gene3D" id="3.30.710.10">
    <property type="entry name" value="Potassium Channel Kv1.1, Chain A"/>
    <property type="match status" value="1"/>
</dbReference>
<name>A0A914Y052_9BILA</name>
<dbReference type="AlphaFoldDB" id="A0A914Y052"/>
<evidence type="ECO:0000313" key="3">
    <source>
        <dbReference type="WBParaSite" id="PSU_v2.g12596.t1"/>
    </source>
</evidence>
<evidence type="ECO:0000313" key="2">
    <source>
        <dbReference type="Proteomes" id="UP000887577"/>
    </source>
</evidence>
<protein>
    <submittedName>
        <fullName evidence="3">BTB domain-containing protein</fullName>
    </submittedName>
</protein>
<reference evidence="3" key="1">
    <citation type="submission" date="2022-11" db="UniProtKB">
        <authorList>
            <consortium name="WormBaseParasite"/>
        </authorList>
    </citation>
    <scope>IDENTIFICATION</scope>
</reference>
<organism evidence="2 3">
    <name type="scientific">Panagrolaimus superbus</name>
    <dbReference type="NCBI Taxonomy" id="310955"/>
    <lineage>
        <taxon>Eukaryota</taxon>
        <taxon>Metazoa</taxon>
        <taxon>Ecdysozoa</taxon>
        <taxon>Nematoda</taxon>
        <taxon>Chromadorea</taxon>
        <taxon>Rhabditida</taxon>
        <taxon>Tylenchina</taxon>
        <taxon>Panagrolaimomorpha</taxon>
        <taxon>Panagrolaimoidea</taxon>
        <taxon>Panagrolaimidae</taxon>
        <taxon>Panagrolaimus</taxon>
    </lineage>
</organism>
<feature type="domain" description="BTB" evidence="1">
    <location>
        <begin position="1"/>
        <end position="70"/>
    </location>
</feature>